<keyword evidence="4" id="KW-1185">Reference proteome</keyword>
<evidence type="ECO:0000313" key="1">
    <source>
        <dbReference type="EMBL" id="KAF4028126.1"/>
    </source>
</evidence>
<accession>A0A833SPV5</accession>
<dbReference type="Proteomes" id="UP000704712">
    <property type="component" value="Unassembled WGS sequence"/>
</dbReference>
<dbReference type="Proteomes" id="UP000602510">
    <property type="component" value="Unassembled WGS sequence"/>
</dbReference>
<name>A0A833SPV5_PHYIN</name>
<gene>
    <name evidence="2" type="ORF">GN244_ATG19499</name>
    <name evidence="1" type="ORF">GN244_ATG20207</name>
    <name evidence="3" type="ORF">GN958_ATG12639</name>
</gene>
<comment type="caution">
    <text evidence="2">The sequence shown here is derived from an EMBL/GenBank/DDBJ whole genome shotgun (WGS) entry which is preliminary data.</text>
</comment>
<dbReference type="EMBL" id="WSZM01000959">
    <property type="protein sequence ID" value="KAF4028800.1"/>
    <property type="molecule type" value="Genomic_DNA"/>
</dbReference>
<protein>
    <submittedName>
        <fullName evidence="2">Uncharacterized protein</fullName>
    </submittedName>
</protein>
<evidence type="ECO:0000313" key="4">
    <source>
        <dbReference type="Proteomes" id="UP000602510"/>
    </source>
</evidence>
<evidence type="ECO:0000313" key="2">
    <source>
        <dbReference type="EMBL" id="KAF4028800.1"/>
    </source>
</evidence>
<evidence type="ECO:0000313" key="3">
    <source>
        <dbReference type="EMBL" id="KAF4138161.1"/>
    </source>
</evidence>
<reference evidence="2" key="1">
    <citation type="submission" date="2020-04" db="EMBL/GenBank/DDBJ databases">
        <title>Hybrid Assembly of Korean Phytophthora infestans isolates.</title>
        <authorList>
            <person name="Prokchorchik M."/>
            <person name="Lee Y."/>
            <person name="Seo J."/>
            <person name="Cho J.-H."/>
            <person name="Park Y.-E."/>
            <person name="Jang D.-C."/>
            <person name="Im J.-S."/>
            <person name="Choi J.-G."/>
            <person name="Park H.-J."/>
            <person name="Lee G.-B."/>
            <person name="Lee Y.-G."/>
            <person name="Hong S.-Y."/>
            <person name="Cho K."/>
            <person name="Sohn K.H."/>
        </authorList>
    </citation>
    <scope>NUCLEOTIDE SEQUENCE</scope>
    <source>
        <strain evidence="2">KR_1_A1</strain>
        <strain evidence="3">KR_2_A2</strain>
    </source>
</reference>
<dbReference type="EMBL" id="WSZM01001140">
    <property type="protein sequence ID" value="KAF4028126.1"/>
    <property type="molecule type" value="Genomic_DNA"/>
</dbReference>
<dbReference type="EMBL" id="JAACNO010001725">
    <property type="protein sequence ID" value="KAF4138161.1"/>
    <property type="molecule type" value="Genomic_DNA"/>
</dbReference>
<dbReference type="AlphaFoldDB" id="A0A833SPV5"/>
<proteinExistence type="predicted"/>
<sequence length="88" mass="10458">MVETRMDHESVLKTHAYYAKAFIGKAAHDDWVSWDIYRTDYQQSTFILLVSKEMENITKPNKRLSNFKMTREGQEMQCLPKENCICTY</sequence>
<organism evidence="2 4">
    <name type="scientific">Phytophthora infestans</name>
    <name type="common">Potato late blight agent</name>
    <name type="synonym">Botrytis infestans</name>
    <dbReference type="NCBI Taxonomy" id="4787"/>
    <lineage>
        <taxon>Eukaryota</taxon>
        <taxon>Sar</taxon>
        <taxon>Stramenopiles</taxon>
        <taxon>Oomycota</taxon>
        <taxon>Peronosporomycetes</taxon>
        <taxon>Peronosporales</taxon>
        <taxon>Peronosporaceae</taxon>
        <taxon>Phytophthora</taxon>
    </lineage>
</organism>